<dbReference type="NCBIfam" id="NF005559">
    <property type="entry name" value="PRK07231.1"/>
    <property type="match status" value="1"/>
</dbReference>
<reference evidence="3" key="1">
    <citation type="submission" date="2021-12" db="EMBL/GenBank/DDBJ databases">
        <authorList>
            <person name="Rodrigo-Torres L."/>
            <person name="Arahal R. D."/>
            <person name="Lucena T."/>
        </authorList>
    </citation>
    <scope>NUCLEOTIDE SEQUENCE</scope>
    <source>
        <strain evidence="3">CECT 8267</strain>
    </source>
</reference>
<proteinExistence type="inferred from homology"/>
<dbReference type="PROSITE" id="PS00061">
    <property type="entry name" value="ADH_SHORT"/>
    <property type="match status" value="1"/>
</dbReference>
<dbReference type="PANTHER" id="PTHR43180:SF66">
    <property type="entry name" value="SHORT-CHAIN DEHYDROGENASE_REDUCTASE FAMILY PROTEIN"/>
    <property type="match status" value="1"/>
</dbReference>
<dbReference type="PRINTS" id="PR00080">
    <property type="entry name" value="SDRFAMILY"/>
</dbReference>
<evidence type="ECO:0000256" key="1">
    <source>
        <dbReference type="ARBA" id="ARBA00006484"/>
    </source>
</evidence>
<dbReference type="InterPro" id="IPR036291">
    <property type="entry name" value="NAD(P)-bd_dom_sf"/>
</dbReference>
<dbReference type="CDD" id="cd05233">
    <property type="entry name" value="SDR_c"/>
    <property type="match status" value="1"/>
</dbReference>
<organism evidence="3 4">
    <name type="scientific">Sinobacterium norvegicum</name>
    <dbReference type="NCBI Taxonomy" id="1641715"/>
    <lineage>
        <taxon>Bacteria</taxon>
        <taxon>Pseudomonadati</taxon>
        <taxon>Pseudomonadota</taxon>
        <taxon>Gammaproteobacteria</taxon>
        <taxon>Cellvibrionales</taxon>
        <taxon>Spongiibacteraceae</taxon>
        <taxon>Sinobacterium</taxon>
    </lineage>
</organism>
<evidence type="ECO:0000256" key="2">
    <source>
        <dbReference type="ARBA" id="ARBA00023002"/>
    </source>
</evidence>
<evidence type="ECO:0000313" key="4">
    <source>
        <dbReference type="Proteomes" id="UP000838100"/>
    </source>
</evidence>
<dbReference type="EMBL" id="CAKLPX010000001">
    <property type="protein sequence ID" value="CAH0990660.1"/>
    <property type="molecule type" value="Genomic_DNA"/>
</dbReference>
<dbReference type="InterPro" id="IPR002347">
    <property type="entry name" value="SDR_fam"/>
</dbReference>
<dbReference type="EC" id="1.2.1.62" evidence="3"/>
<accession>A0ABM9ABS9</accession>
<keyword evidence="4" id="KW-1185">Reference proteome</keyword>
<dbReference type="Pfam" id="PF13561">
    <property type="entry name" value="adh_short_C2"/>
    <property type="match status" value="1"/>
</dbReference>
<name>A0ABM9ABS9_9GAMM</name>
<dbReference type="PANTHER" id="PTHR43180">
    <property type="entry name" value="3-OXOACYL-(ACYL-CARRIER-PROTEIN) REDUCTASE (AFU_ORTHOLOGUE AFUA_6G11210)"/>
    <property type="match status" value="1"/>
</dbReference>
<keyword evidence="2 3" id="KW-0560">Oxidoreductase</keyword>
<dbReference type="RefSeq" id="WP_237443339.1">
    <property type="nucleotide sequence ID" value="NZ_CAKLPX010000001.1"/>
</dbReference>
<dbReference type="PRINTS" id="PR00081">
    <property type="entry name" value="GDHRDH"/>
</dbReference>
<comment type="similarity">
    <text evidence="1">Belongs to the short-chain dehydrogenases/reductases (SDR) family.</text>
</comment>
<evidence type="ECO:0000313" key="3">
    <source>
        <dbReference type="EMBL" id="CAH0990660.1"/>
    </source>
</evidence>
<protein>
    <submittedName>
        <fullName evidence="3">4-formylbenzenesulfonate dehydrogenase TsaC1/TsaC2</fullName>
        <ecNumber evidence="3">1.2.1.62</ecNumber>
    </submittedName>
</protein>
<comment type="caution">
    <text evidence="3">The sequence shown here is derived from an EMBL/GenBank/DDBJ whole genome shotgun (WGS) entry which is preliminary data.</text>
</comment>
<dbReference type="SUPFAM" id="SSF51735">
    <property type="entry name" value="NAD(P)-binding Rossmann-fold domains"/>
    <property type="match status" value="1"/>
</dbReference>
<gene>
    <name evidence="3" type="primary">tsaC1</name>
    <name evidence="3" type="ORF">SIN8267_00754</name>
</gene>
<dbReference type="Gene3D" id="3.40.50.720">
    <property type="entry name" value="NAD(P)-binding Rossmann-like Domain"/>
    <property type="match status" value="1"/>
</dbReference>
<sequence>MFTDKVVLITGAASGFGKLLAERLSEMGAKLALADLNAQGVSALADELGENAWAMTCNVANEDQMKALADGCVERFGRLDIAVNNAGISTEMKSLLEVTEKEMDINFAVNAKSVLFGMKHQIPHMLAEGGCILNVASMAGLGGAPKLAPYSAAKHAVIGLTKTAAVEFGAKNIRINAICPFFTHTPMIETLVEANLEPFLSGACPMKRLAEPAEIVNAMLGIISPDNSYLHGQCIAVDGGVSAF</sequence>
<dbReference type="GO" id="GO:0018482">
    <property type="term" value="F:4-formylbenzenesulfonate dehydrogenase activity"/>
    <property type="evidence" value="ECO:0007669"/>
    <property type="project" value="UniProtKB-EC"/>
</dbReference>
<dbReference type="InterPro" id="IPR020904">
    <property type="entry name" value="Sc_DH/Rdtase_CS"/>
</dbReference>
<dbReference type="Proteomes" id="UP000838100">
    <property type="component" value="Unassembled WGS sequence"/>
</dbReference>